<dbReference type="GO" id="GO:0016787">
    <property type="term" value="F:hydrolase activity"/>
    <property type="evidence" value="ECO:0007669"/>
    <property type="project" value="UniProtKB-KW"/>
</dbReference>
<feature type="chain" id="PRO_5024924361" description="LTD domain-containing protein" evidence="4">
    <location>
        <begin position="22"/>
        <end position="943"/>
    </location>
</feature>
<dbReference type="NCBIfam" id="TIGR04183">
    <property type="entry name" value="Por_Secre_tail"/>
    <property type="match status" value="1"/>
</dbReference>
<evidence type="ECO:0000256" key="1">
    <source>
        <dbReference type="ARBA" id="ARBA00006429"/>
    </source>
</evidence>
<organism evidence="6">
    <name type="scientific">uncultured Paludibacter sp</name>
    <dbReference type="NCBI Taxonomy" id="497635"/>
    <lineage>
        <taxon>Bacteria</taxon>
        <taxon>Pseudomonadati</taxon>
        <taxon>Bacteroidota</taxon>
        <taxon>Bacteroidia</taxon>
        <taxon>Bacteroidales</taxon>
        <taxon>Paludibacteraceae</taxon>
        <taxon>Paludibacter</taxon>
        <taxon>environmental samples</taxon>
    </lineage>
</organism>
<dbReference type="PANTHER" id="PTHR33607">
    <property type="entry name" value="ENDONUCLEASE-1"/>
    <property type="match status" value="1"/>
</dbReference>
<evidence type="ECO:0000313" key="6">
    <source>
        <dbReference type="EMBL" id="VBB44674.1"/>
    </source>
</evidence>
<dbReference type="InterPro" id="IPR007346">
    <property type="entry name" value="Endonuclease-I"/>
</dbReference>
<protein>
    <recommendedName>
        <fullName evidence="5">LTD domain-containing protein</fullName>
    </recommendedName>
</protein>
<feature type="domain" description="LTD" evidence="5">
    <location>
        <begin position="398"/>
        <end position="563"/>
    </location>
</feature>
<dbReference type="Pfam" id="PF00932">
    <property type="entry name" value="LTD"/>
    <property type="match status" value="1"/>
</dbReference>
<proteinExistence type="inferred from homology"/>
<dbReference type="SUPFAM" id="SSF49265">
    <property type="entry name" value="Fibronectin type III"/>
    <property type="match status" value="1"/>
</dbReference>
<evidence type="ECO:0000256" key="3">
    <source>
        <dbReference type="ARBA" id="ARBA00022801"/>
    </source>
</evidence>
<comment type="similarity">
    <text evidence="1">Belongs to the EndA/NucM nuclease family.</text>
</comment>
<dbReference type="InterPro" id="IPR003961">
    <property type="entry name" value="FN3_dom"/>
</dbReference>
<keyword evidence="4" id="KW-0732">Signal</keyword>
<dbReference type="SUPFAM" id="SSF54060">
    <property type="entry name" value="His-Me finger endonucleases"/>
    <property type="match status" value="1"/>
</dbReference>
<dbReference type="PANTHER" id="PTHR33607:SF2">
    <property type="entry name" value="ENDONUCLEASE-1"/>
    <property type="match status" value="1"/>
</dbReference>
<dbReference type="GO" id="GO:0004518">
    <property type="term" value="F:nuclease activity"/>
    <property type="evidence" value="ECO:0007669"/>
    <property type="project" value="UniProtKB-KW"/>
</dbReference>
<accession>A0A653A9K1</accession>
<dbReference type="InterPro" id="IPR036116">
    <property type="entry name" value="FN3_sf"/>
</dbReference>
<reference evidence="6" key="1">
    <citation type="submission" date="2018-07" db="EMBL/GenBank/DDBJ databases">
        <authorList>
            <consortium name="Genoscope - CEA"/>
            <person name="William W."/>
        </authorList>
    </citation>
    <scope>NUCLEOTIDE SEQUENCE</scope>
    <source>
        <strain evidence="6">IK1</strain>
    </source>
</reference>
<evidence type="ECO:0000256" key="4">
    <source>
        <dbReference type="SAM" id="SignalP"/>
    </source>
</evidence>
<keyword evidence="3" id="KW-0378">Hydrolase</keyword>
<dbReference type="AlphaFoldDB" id="A0A653A9K1"/>
<evidence type="ECO:0000256" key="2">
    <source>
        <dbReference type="ARBA" id="ARBA00022722"/>
    </source>
</evidence>
<name>A0A653A9K1_9BACT</name>
<gene>
    <name evidence="6" type="ORF">TRIP_D260088</name>
</gene>
<evidence type="ECO:0000259" key="5">
    <source>
        <dbReference type="PROSITE" id="PS51841"/>
    </source>
</evidence>
<dbReference type="PROSITE" id="PS51841">
    <property type="entry name" value="LTD"/>
    <property type="match status" value="1"/>
</dbReference>
<sequence>MRKTKLLFTLLFFTVTLICQGAAPTGYYYYARGKKKAELKTTLHEIAAPMFVLQYGSGEGYTWQGFYKTDQNADSTVIDIYSNNVRKFNGYNSVSGMAIEHSFPKSWWGGYENMAYRDLFHLYPADAQTNEIKSNLPLGETTGTLILDNGKSKIGKNGFETVYTDNCFEPADEYKGDFARSYFYISTIYENLYNLWNSPMLTNTTYPVWQPWAIDLLLKWHRQDPVSDKERNRADSIYTIQGNRNPFIDHPELAEYIWGNDTTQAFDYPAETDAFLISPKRMAKLDYKFILVNSTKSLNINIQGVNISSSVTVSFSRNSSSLSASSYTISQQDVLNGYNLQVNYAPTSVGETKDTLLIQGGGLAETMRVPISATATSDFIVTEATDATPVSGTLNWLEDPAATNYKLSVYQGDTKAGNLIISGYYEGAGNDKAIELYNGTGSAVDLSNYSLKKQTNGMGEYIVTQKLSGTLQNNKTYLLVMYTSTNDALRAKANAFGDSITAFNGNDAVALYRNGVPVDIIGKLNGGADYVWGLDKILKRKPEITHPTMNFDLNEWTEYPYSDLDRIGTHAMNFASSNTYLIQDLSVGTVTEYAVSNLDPNQRYTYKVTSYRSGVVVPSFNTMQLRTEPLETPTALDATEINGASFNANWEANPYASGYYVDVYKMTGQIVTETEGFNSVGSNGTPLPTGWTGTTSGNYTSTASSGMAIPSIAFKGDGQWLQTKQFADTITNLSFMYRFPSSAPGSYMKVEAQNKNGWTKIDSIPYVNTSKYYPSYDFSHNTGYTFIKFTYSKATGTTGNFALDDVSIQHGNIDTVFVQKNVFETGNQYNVSNLEENTDYYYRVRSTKGAFISEYSNQVKVSTLSTGLKNVKTQSYKVGALNNGFVVFGLKGNENIYLYSITGNLNKIIKSSSNSAFIPIINHGIYILQVETENGLEVYKLVK</sequence>
<dbReference type="Gene3D" id="2.60.40.10">
    <property type="entry name" value="Immunoglobulins"/>
    <property type="match status" value="1"/>
</dbReference>
<dbReference type="CDD" id="cd00063">
    <property type="entry name" value="FN3"/>
    <property type="match status" value="1"/>
</dbReference>
<dbReference type="InterPro" id="IPR026444">
    <property type="entry name" value="Secre_tail"/>
</dbReference>
<dbReference type="InterPro" id="IPR044925">
    <property type="entry name" value="His-Me_finger_sf"/>
</dbReference>
<dbReference type="InterPro" id="IPR013783">
    <property type="entry name" value="Ig-like_fold"/>
</dbReference>
<dbReference type="InterPro" id="IPR001322">
    <property type="entry name" value="Lamin_tail_dom"/>
</dbReference>
<feature type="signal peptide" evidence="4">
    <location>
        <begin position="1"/>
        <end position="21"/>
    </location>
</feature>
<keyword evidence="2" id="KW-0540">Nuclease</keyword>
<dbReference type="EMBL" id="UPXZ01000019">
    <property type="protein sequence ID" value="VBB44674.1"/>
    <property type="molecule type" value="Genomic_DNA"/>
</dbReference>
<dbReference type="Pfam" id="PF04231">
    <property type="entry name" value="Endonuclease_1"/>
    <property type="match status" value="1"/>
</dbReference>